<comment type="similarity">
    <text evidence="1 6">Belongs to the methyltransferase superfamily. PrmA family.</text>
</comment>
<reference evidence="7 8" key="1">
    <citation type="submission" date="2022-01" db="EMBL/GenBank/DDBJ databases">
        <authorList>
            <person name="Won M."/>
            <person name="Kim S.-J."/>
            <person name="Kwon S.-W."/>
        </authorList>
    </citation>
    <scope>NUCLEOTIDE SEQUENCE [LARGE SCALE GENOMIC DNA]</scope>
    <source>
        <strain evidence="7 8">KCTC 23505</strain>
    </source>
</reference>
<feature type="binding site" evidence="6">
    <location>
        <position position="227"/>
    </location>
    <ligand>
        <name>S-adenosyl-L-methionine</name>
        <dbReference type="ChEBI" id="CHEBI:59789"/>
    </ligand>
</feature>
<dbReference type="RefSeq" id="WP_235702756.1">
    <property type="nucleotide sequence ID" value="NZ_JAKGBZ010000002.1"/>
</dbReference>
<dbReference type="CDD" id="cd02440">
    <property type="entry name" value="AdoMet_MTases"/>
    <property type="match status" value="1"/>
</dbReference>
<dbReference type="EC" id="2.1.1.-" evidence="6"/>
<sequence length="302" mass="32068">MTEYIERIAVTVPESGLEAFEAALSSCCATVGFFLDEATGLWMIEGLREIGEADDDLAAALILAEAASGVTPAIERVRVAAGGWLARNVQDFPEQRIGARFAIRGTHIATRPLAGRITMILDAGLAFGTGEHGSTRGCLRALERVAKARKPAKILDLGTGSGVLGIAGAKLWRRHVLATDIDARAVRVASANAARNGVAPLFRAARADGWTSPALARHAPYDLVFANILARPLAAMAHQLAASLAPRGIAILAGLLESQARWVLSAHRRHGLVLKTRIREGAWTTLVLEKPGRGQTKTRTDA</sequence>
<evidence type="ECO:0000256" key="2">
    <source>
        <dbReference type="ARBA" id="ARBA00022490"/>
    </source>
</evidence>
<dbReference type="GO" id="GO:0005840">
    <property type="term" value="C:ribosome"/>
    <property type="evidence" value="ECO:0007669"/>
    <property type="project" value="UniProtKB-KW"/>
</dbReference>
<keyword evidence="2 6" id="KW-0963">Cytoplasm</keyword>
<organism evidence="7 8">
    <name type="scientific">Acidiphilium iwatense</name>
    <dbReference type="NCBI Taxonomy" id="768198"/>
    <lineage>
        <taxon>Bacteria</taxon>
        <taxon>Pseudomonadati</taxon>
        <taxon>Pseudomonadota</taxon>
        <taxon>Alphaproteobacteria</taxon>
        <taxon>Acetobacterales</taxon>
        <taxon>Acidocellaceae</taxon>
        <taxon>Acidiphilium</taxon>
    </lineage>
</organism>
<comment type="caution">
    <text evidence="7">The sequence shown here is derived from an EMBL/GenBank/DDBJ whole genome shotgun (WGS) entry which is preliminary data.</text>
</comment>
<dbReference type="InterPro" id="IPR050078">
    <property type="entry name" value="Ribosomal_L11_MeTrfase_PrmA"/>
</dbReference>
<keyword evidence="8" id="KW-1185">Reference proteome</keyword>
<dbReference type="Proteomes" id="UP001521209">
    <property type="component" value="Unassembled WGS sequence"/>
</dbReference>
<keyword evidence="3 6" id="KW-0489">Methyltransferase</keyword>
<gene>
    <name evidence="6" type="primary">prmA</name>
    <name evidence="7" type="ORF">L2A60_02335</name>
</gene>
<dbReference type="Gene3D" id="3.40.50.150">
    <property type="entry name" value="Vaccinia Virus protein VP39"/>
    <property type="match status" value="1"/>
</dbReference>
<dbReference type="InterPro" id="IPR029063">
    <property type="entry name" value="SAM-dependent_MTases_sf"/>
</dbReference>
<dbReference type="EMBL" id="JAKGBZ010000002">
    <property type="protein sequence ID" value="MCF3945522.1"/>
    <property type="molecule type" value="Genomic_DNA"/>
</dbReference>
<evidence type="ECO:0000256" key="6">
    <source>
        <dbReference type="HAMAP-Rule" id="MF_00735"/>
    </source>
</evidence>
<evidence type="ECO:0000313" key="7">
    <source>
        <dbReference type="EMBL" id="MCF3945522.1"/>
    </source>
</evidence>
<dbReference type="HAMAP" id="MF_00735">
    <property type="entry name" value="Methyltr_PrmA"/>
    <property type="match status" value="1"/>
</dbReference>
<keyword evidence="5 6" id="KW-0949">S-adenosyl-L-methionine</keyword>
<proteinExistence type="inferred from homology"/>
<keyword evidence="7" id="KW-0689">Ribosomal protein</keyword>
<feature type="binding site" evidence="6">
    <location>
        <position position="135"/>
    </location>
    <ligand>
        <name>S-adenosyl-L-methionine</name>
        <dbReference type="ChEBI" id="CHEBI:59789"/>
    </ligand>
</feature>
<feature type="binding site" evidence="6">
    <location>
        <position position="180"/>
    </location>
    <ligand>
        <name>S-adenosyl-L-methionine</name>
        <dbReference type="ChEBI" id="CHEBI:59789"/>
    </ligand>
</feature>
<feature type="binding site" evidence="6">
    <location>
        <position position="158"/>
    </location>
    <ligand>
        <name>S-adenosyl-L-methionine</name>
        <dbReference type="ChEBI" id="CHEBI:59789"/>
    </ligand>
</feature>
<dbReference type="GO" id="GO:0032259">
    <property type="term" value="P:methylation"/>
    <property type="evidence" value="ECO:0007669"/>
    <property type="project" value="UniProtKB-KW"/>
</dbReference>
<accession>A0ABS9DVN3</accession>
<evidence type="ECO:0000256" key="3">
    <source>
        <dbReference type="ARBA" id="ARBA00022603"/>
    </source>
</evidence>
<keyword evidence="4 6" id="KW-0808">Transferase</keyword>
<evidence type="ECO:0000256" key="4">
    <source>
        <dbReference type="ARBA" id="ARBA00022679"/>
    </source>
</evidence>
<comment type="subcellular location">
    <subcellularLocation>
        <location evidence="6">Cytoplasm</location>
    </subcellularLocation>
</comment>
<evidence type="ECO:0000313" key="8">
    <source>
        <dbReference type="Proteomes" id="UP001521209"/>
    </source>
</evidence>
<dbReference type="PANTHER" id="PTHR43648:SF1">
    <property type="entry name" value="ELECTRON TRANSFER FLAVOPROTEIN BETA SUBUNIT LYSINE METHYLTRANSFERASE"/>
    <property type="match status" value="1"/>
</dbReference>
<dbReference type="GO" id="GO:0008168">
    <property type="term" value="F:methyltransferase activity"/>
    <property type="evidence" value="ECO:0007669"/>
    <property type="project" value="UniProtKB-KW"/>
</dbReference>
<dbReference type="SUPFAM" id="SSF53335">
    <property type="entry name" value="S-adenosyl-L-methionine-dependent methyltransferases"/>
    <property type="match status" value="1"/>
</dbReference>
<dbReference type="InterPro" id="IPR004498">
    <property type="entry name" value="Ribosomal_PrmA_MeTrfase"/>
</dbReference>
<evidence type="ECO:0000256" key="5">
    <source>
        <dbReference type="ARBA" id="ARBA00022691"/>
    </source>
</evidence>
<protein>
    <recommendedName>
        <fullName evidence="6">Ribosomal protein L11 methyltransferase</fullName>
        <shortName evidence="6">L11 Mtase</shortName>
        <ecNumber evidence="6">2.1.1.-</ecNumber>
    </recommendedName>
</protein>
<keyword evidence="7" id="KW-0687">Ribonucleoprotein</keyword>
<comment type="catalytic activity">
    <reaction evidence="6">
        <text>L-lysyl-[protein] + 3 S-adenosyl-L-methionine = N(6),N(6),N(6)-trimethyl-L-lysyl-[protein] + 3 S-adenosyl-L-homocysteine + 3 H(+)</text>
        <dbReference type="Rhea" id="RHEA:54192"/>
        <dbReference type="Rhea" id="RHEA-COMP:9752"/>
        <dbReference type="Rhea" id="RHEA-COMP:13826"/>
        <dbReference type="ChEBI" id="CHEBI:15378"/>
        <dbReference type="ChEBI" id="CHEBI:29969"/>
        <dbReference type="ChEBI" id="CHEBI:57856"/>
        <dbReference type="ChEBI" id="CHEBI:59789"/>
        <dbReference type="ChEBI" id="CHEBI:61961"/>
    </reaction>
</comment>
<dbReference type="Pfam" id="PF06325">
    <property type="entry name" value="PrmA"/>
    <property type="match status" value="1"/>
</dbReference>
<dbReference type="PANTHER" id="PTHR43648">
    <property type="entry name" value="ELECTRON TRANSFER FLAVOPROTEIN BETA SUBUNIT LYSINE METHYLTRANSFERASE"/>
    <property type="match status" value="1"/>
</dbReference>
<evidence type="ECO:0000256" key="1">
    <source>
        <dbReference type="ARBA" id="ARBA00009741"/>
    </source>
</evidence>
<comment type="function">
    <text evidence="6">Methylates ribosomal protein L11.</text>
</comment>
<name>A0ABS9DVN3_9PROT</name>